<dbReference type="Gene3D" id="1.20.1600.10">
    <property type="entry name" value="Outer membrane efflux proteins (OEP)"/>
    <property type="match status" value="1"/>
</dbReference>
<evidence type="ECO:0000313" key="4">
    <source>
        <dbReference type="Proteomes" id="UP001204445"/>
    </source>
</evidence>
<reference evidence="3" key="1">
    <citation type="submission" date="2022-08" db="EMBL/GenBank/DDBJ databases">
        <title>Genomic Encyclopedia of Type Strains, Phase III (KMG-III): the genomes of soil and plant-associated and newly described type strains.</title>
        <authorList>
            <person name="Whitman W."/>
        </authorList>
    </citation>
    <scope>NUCLEOTIDE SEQUENCE</scope>
    <source>
        <strain evidence="3">HMT 1</strain>
    </source>
</reference>
<dbReference type="SUPFAM" id="SSF56954">
    <property type="entry name" value="Outer membrane efflux proteins (OEP)"/>
    <property type="match status" value="1"/>
</dbReference>
<dbReference type="PANTHER" id="PTHR30203:SF24">
    <property type="entry name" value="BLR4935 PROTEIN"/>
    <property type="match status" value="1"/>
</dbReference>
<organism evidence="3 4">
    <name type="scientific">Methylohalomonas lacus</name>
    <dbReference type="NCBI Taxonomy" id="398773"/>
    <lineage>
        <taxon>Bacteria</taxon>
        <taxon>Pseudomonadati</taxon>
        <taxon>Pseudomonadota</taxon>
        <taxon>Gammaproteobacteria</taxon>
        <taxon>Methylohalomonadales</taxon>
        <taxon>Methylohalomonadaceae</taxon>
        <taxon>Methylohalomonas</taxon>
    </lineage>
</organism>
<sequence length="496" mass="54865">MLVRHQAAVCPPVRLAVLLLLLLLVAGCALQSYEPQPLQVRQTYSELADRSLDAPALRKFMRAHGRPADDGQSLVWDEQALVLAALYLNPDMQVALAEWRLQQAGEVTAAQRINPNLNVPLEWHTDTGDGQSPWMIGLVFDLVFERRGKRAARIERAELQSAAARIAVDEVAWQVRGQVRQALASLAVARAGSESLQRRIEVVEATQQLLGRRQELGQMAAFELNRNRLELQRLRLGLSEQRRQVVAARNRLAAAIGITPDKLATIDIELPDAAALPAAESVPVADVQGLALRERYDIRMALLEYAAQEAALRLQIEKQYPDINLSPGFVFDQSDNVWELGSAWVLPLFHNHQGEIAEAMARRRLLQARFIDLQAGVIARVANARSEYLGRRQTNREAQELKAEADRHAEQMRRQFEAGYADRLQFLRARQVAAEADQALVDSRAALLSAHAALEQTLQHELNASNRTAAVVADLVDKDNAAIAAGAAGTEGETNP</sequence>
<gene>
    <name evidence="3" type="ORF">J2T55_000554</name>
</gene>
<evidence type="ECO:0000256" key="1">
    <source>
        <dbReference type="ARBA" id="ARBA00007613"/>
    </source>
</evidence>
<dbReference type="InterPro" id="IPR010131">
    <property type="entry name" value="MdtP/NodT-like"/>
</dbReference>
<dbReference type="AlphaFoldDB" id="A0AAE3HHQ3"/>
<evidence type="ECO:0000256" key="2">
    <source>
        <dbReference type="SAM" id="Coils"/>
    </source>
</evidence>
<dbReference type="Pfam" id="PF02321">
    <property type="entry name" value="OEP"/>
    <property type="match status" value="2"/>
</dbReference>
<dbReference type="InterPro" id="IPR003423">
    <property type="entry name" value="OMP_efflux"/>
</dbReference>
<keyword evidence="4" id="KW-1185">Reference proteome</keyword>
<dbReference type="EMBL" id="JANUCT010000003">
    <property type="protein sequence ID" value="MCS3902550.1"/>
    <property type="molecule type" value="Genomic_DNA"/>
</dbReference>
<dbReference type="Proteomes" id="UP001204445">
    <property type="component" value="Unassembled WGS sequence"/>
</dbReference>
<comment type="caution">
    <text evidence="3">The sequence shown here is derived from an EMBL/GenBank/DDBJ whole genome shotgun (WGS) entry which is preliminary data.</text>
</comment>
<name>A0AAE3HHQ3_9GAMM</name>
<keyword evidence="2" id="KW-0175">Coiled coil</keyword>
<dbReference type="RefSeq" id="WP_259054095.1">
    <property type="nucleotide sequence ID" value="NZ_JANUCT010000003.1"/>
</dbReference>
<feature type="coiled-coil region" evidence="2">
    <location>
        <begin position="391"/>
        <end position="418"/>
    </location>
</feature>
<evidence type="ECO:0000313" key="3">
    <source>
        <dbReference type="EMBL" id="MCS3902550.1"/>
    </source>
</evidence>
<dbReference type="GO" id="GO:0015562">
    <property type="term" value="F:efflux transmembrane transporter activity"/>
    <property type="evidence" value="ECO:0007669"/>
    <property type="project" value="InterPro"/>
</dbReference>
<dbReference type="PANTHER" id="PTHR30203">
    <property type="entry name" value="OUTER MEMBRANE CATION EFFLUX PROTEIN"/>
    <property type="match status" value="1"/>
</dbReference>
<protein>
    <submittedName>
        <fullName evidence="3">Outer membrane protein TolC</fullName>
    </submittedName>
</protein>
<proteinExistence type="inferred from homology"/>
<accession>A0AAE3HHQ3</accession>
<dbReference type="PROSITE" id="PS51257">
    <property type="entry name" value="PROKAR_LIPOPROTEIN"/>
    <property type="match status" value="1"/>
</dbReference>
<comment type="similarity">
    <text evidence="1">Belongs to the outer membrane factor (OMF) (TC 1.B.17) family.</text>
</comment>